<sequence length="287" mass="32074">MDRSDGWMLMDTWVRTVIAKTFSPYSDVLAKVEESEGDSGAEGDDEANLLYGNEYQRRLLNVIIRSFKGRCNYDWFNSNMLAPPGSANYTTLAQNMKSKAFSIIVDALDESLSTLGERPWGIDKRGKIKINHGVVTNVKVSTITGICKAIIDKLDEGAAKTEMTALLADAANPSSLSLLIGNMPEPDKTNLSGLLKANLYEIPFGSRSTYAQCVQFGRTGPDKIESFFPLGQSAQINWSMLLIGVSDPEYKHFTAPQDSSFYHEHFFDMSLKYFDNFVHREFPLFSK</sequence>
<organism evidence="1 2">
    <name type="scientific">Candidatus Magnetoglobus multicellularis str. Araruama</name>
    <dbReference type="NCBI Taxonomy" id="890399"/>
    <lineage>
        <taxon>Bacteria</taxon>
        <taxon>Pseudomonadati</taxon>
        <taxon>Thermodesulfobacteriota</taxon>
        <taxon>Desulfobacteria</taxon>
        <taxon>Desulfobacterales</taxon>
        <taxon>Desulfobacteraceae</taxon>
        <taxon>Candidatus Magnetoglobus</taxon>
    </lineage>
</organism>
<gene>
    <name evidence="1" type="ORF">OMM_04956</name>
</gene>
<protein>
    <submittedName>
        <fullName evidence="1">Uncharacterized protein</fullName>
    </submittedName>
</protein>
<dbReference type="Proteomes" id="UP000189670">
    <property type="component" value="Unassembled WGS sequence"/>
</dbReference>
<evidence type="ECO:0000313" key="1">
    <source>
        <dbReference type="EMBL" id="ETR67775.1"/>
    </source>
</evidence>
<name>A0A1V1NZ24_9BACT</name>
<reference evidence="2" key="1">
    <citation type="submission" date="2012-11" db="EMBL/GenBank/DDBJ databases">
        <authorList>
            <person name="Lucero-Rivera Y.E."/>
            <person name="Tovar-Ramirez D."/>
        </authorList>
    </citation>
    <scope>NUCLEOTIDE SEQUENCE [LARGE SCALE GENOMIC DNA]</scope>
    <source>
        <strain evidence="2">Araruama</strain>
    </source>
</reference>
<proteinExistence type="predicted"/>
<dbReference type="EMBL" id="ATBP01001219">
    <property type="protein sequence ID" value="ETR67775.1"/>
    <property type="molecule type" value="Genomic_DNA"/>
</dbReference>
<dbReference type="AlphaFoldDB" id="A0A1V1NZ24"/>
<evidence type="ECO:0000313" key="2">
    <source>
        <dbReference type="Proteomes" id="UP000189670"/>
    </source>
</evidence>
<accession>A0A1V1NZ24</accession>
<comment type="caution">
    <text evidence="1">The sequence shown here is derived from an EMBL/GenBank/DDBJ whole genome shotgun (WGS) entry which is preliminary data.</text>
</comment>